<dbReference type="PANTHER" id="PTHR42109:SF3">
    <property type="entry name" value="INTEGRAL MEMBRANE PROTEIN (AFU_ORTHOLOGUE AFUA_5G00100)"/>
    <property type="match status" value="1"/>
</dbReference>
<dbReference type="HOGENOM" id="CLU_064985_3_0_1"/>
<dbReference type="AlphaFoldDB" id="A0A0D2CWL4"/>
<proteinExistence type="predicted"/>
<dbReference type="EMBL" id="KN846958">
    <property type="protein sequence ID" value="KIW69546.1"/>
    <property type="molecule type" value="Genomic_DNA"/>
</dbReference>
<gene>
    <name evidence="3" type="ORF">PV04_05418</name>
</gene>
<evidence type="ECO:0000259" key="2">
    <source>
        <dbReference type="Pfam" id="PF24800"/>
    </source>
</evidence>
<dbReference type="PANTHER" id="PTHR42109">
    <property type="entry name" value="UNPLACED GENOMIC SCAFFOLD UM_SCAF_CONTIG_1.265, WHOLE GENOME SHOTGUN SEQUENCE"/>
    <property type="match status" value="1"/>
</dbReference>
<dbReference type="Proteomes" id="UP000054266">
    <property type="component" value="Unassembled WGS sequence"/>
</dbReference>
<evidence type="ECO:0000313" key="3">
    <source>
        <dbReference type="EMBL" id="KIW69546.1"/>
    </source>
</evidence>
<feature type="transmembrane region" description="Helical" evidence="1">
    <location>
        <begin position="147"/>
        <end position="169"/>
    </location>
</feature>
<feature type="transmembrane region" description="Helical" evidence="1">
    <location>
        <begin position="69"/>
        <end position="94"/>
    </location>
</feature>
<protein>
    <recommendedName>
        <fullName evidence="2">DUF7702 domain-containing protein</fullName>
    </recommendedName>
</protein>
<dbReference type="InterPro" id="IPR056119">
    <property type="entry name" value="DUF7702"/>
</dbReference>
<feature type="transmembrane region" description="Helical" evidence="1">
    <location>
        <begin position="176"/>
        <end position="198"/>
    </location>
</feature>
<feature type="transmembrane region" description="Helical" evidence="1">
    <location>
        <begin position="106"/>
        <end position="127"/>
    </location>
</feature>
<feature type="transmembrane region" description="Helical" evidence="1">
    <location>
        <begin position="218"/>
        <end position="238"/>
    </location>
</feature>
<organism evidence="3 4">
    <name type="scientific">Phialophora macrospora</name>
    <dbReference type="NCBI Taxonomy" id="1851006"/>
    <lineage>
        <taxon>Eukaryota</taxon>
        <taxon>Fungi</taxon>
        <taxon>Dikarya</taxon>
        <taxon>Ascomycota</taxon>
        <taxon>Pezizomycotina</taxon>
        <taxon>Eurotiomycetes</taxon>
        <taxon>Chaetothyriomycetidae</taxon>
        <taxon>Chaetothyriales</taxon>
        <taxon>Herpotrichiellaceae</taxon>
        <taxon>Phialophora</taxon>
    </lineage>
</organism>
<dbReference type="Pfam" id="PF24800">
    <property type="entry name" value="DUF7702"/>
    <property type="match status" value="1"/>
</dbReference>
<keyword evidence="1" id="KW-0472">Membrane</keyword>
<name>A0A0D2CWL4_9EURO</name>
<feature type="domain" description="DUF7702" evidence="2">
    <location>
        <begin position="4"/>
        <end position="239"/>
    </location>
</feature>
<evidence type="ECO:0000256" key="1">
    <source>
        <dbReference type="SAM" id="Phobius"/>
    </source>
</evidence>
<keyword evidence="1" id="KW-0812">Transmembrane</keyword>
<keyword evidence="4" id="KW-1185">Reference proteome</keyword>
<feature type="transmembrane region" description="Helical" evidence="1">
    <location>
        <begin position="12"/>
        <end position="29"/>
    </location>
</feature>
<keyword evidence="1" id="KW-1133">Transmembrane helix</keyword>
<sequence>MTLNSTTKLSIAELSIYVVLLLPTLWLLYKHGRAALRAFFYLIAFEILRVVAGVIQINDRNAAYPTESGAIVSSVGLSPLLLAFSGIVNLLLSYYRASSRSPVQAFVPEAVIHIGAVTGIALVAFGASKLFAQNAKPSDINTGYTMFKIGAVILLATWIAVTLLCLQLLGTLKVQLVLSLLMLSSCGFIGARAIYTIVYAFDHTSSLSPFTGSFVVKLIPIFLAQLLAALSMLAVAFLTRNDGKQRATGHRRRHQNVESLDSSIPLTARSYK</sequence>
<feature type="transmembrane region" description="Helical" evidence="1">
    <location>
        <begin position="38"/>
        <end position="57"/>
    </location>
</feature>
<accession>A0A0D2CWL4</accession>
<evidence type="ECO:0000313" key="4">
    <source>
        <dbReference type="Proteomes" id="UP000054266"/>
    </source>
</evidence>
<reference evidence="3 4" key="1">
    <citation type="submission" date="2015-01" db="EMBL/GenBank/DDBJ databases">
        <title>The Genome Sequence of Capronia semiimmersa CBS27337.</title>
        <authorList>
            <consortium name="The Broad Institute Genomics Platform"/>
            <person name="Cuomo C."/>
            <person name="de Hoog S."/>
            <person name="Gorbushina A."/>
            <person name="Stielow B."/>
            <person name="Teixiera M."/>
            <person name="Abouelleil A."/>
            <person name="Chapman S.B."/>
            <person name="Priest M."/>
            <person name="Young S.K."/>
            <person name="Wortman J."/>
            <person name="Nusbaum C."/>
            <person name="Birren B."/>
        </authorList>
    </citation>
    <scope>NUCLEOTIDE SEQUENCE [LARGE SCALE GENOMIC DNA]</scope>
    <source>
        <strain evidence="3 4">CBS 27337</strain>
    </source>
</reference>